<comment type="caution">
    <text evidence="2">The sequence shown here is derived from an EMBL/GenBank/DDBJ whole genome shotgun (WGS) entry which is preliminary data.</text>
</comment>
<dbReference type="EMBL" id="SDEE01000180">
    <property type="protein sequence ID" value="RXW19836.1"/>
    <property type="molecule type" value="Genomic_DNA"/>
</dbReference>
<accession>A0A4Q2DKS9</accession>
<feature type="compositionally biased region" description="Low complexity" evidence="1">
    <location>
        <begin position="317"/>
        <end position="330"/>
    </location>
</feature>
<evidence type="ECO:0000256" key="1">
    <source>
        <dbReference type="SAM" id="MobiDB-lite"/>
    </source>
</evidence>
<feature type="region of interest" description="Disordered" evidence="1">
    <location>
        <begin position="297"/>
        <end position="339"/>
    </location>
</feature>
<sequence>MHQQLSTSPHLADNVASTSSAPPLYRVTELWYDDGNLILQAGNALFKLYRGLLRAQSSVFDDMFAFPVPPEGNPALEGCPIVQTYDSAQDMKYFLKALLNSAFFEPPPKPTTIPIVEGVLRLSTKYDVPHLRQRAMDHLVSTYPTTLTAWKNRDTTRTIPSVENTPFLVLNLAREFDMPWLIPSVAYCISSHDINKTLEGAEWALSDDTQATLAGKCTLNERGIKTVKLGWEDQKMCIKGRNNILLRQNGQALKIAKGIRGPVQPTTTTPGTPNAGGALAVGGAGGGGNANPNAIPINANAPAAPQAPVAPTPPLLTPSASTTSLASTSSPSPPKINPIELPCPSENQCTYTRFRCSEILTRWGTAGFLDFYDEQHSAFAPGFCEGCLARFEWYMKRSAEEMWEALPELFGMHEGGWDELERVKRLTARR</sequence>
<protein>
    <recommendedName>
        <fullName evidence="4">BTB domain-containing protein</fullName>
    </recommendedName>
</protein>
<dbReference type="OrthoDB" id="3893071at2759"/>
<dbReference type="AlphaFoldDB" id="A0A4Q2DKS9"/>
<reference evidence="2 3" key="1">
    <citation type="submission" date="2019-01" db="EMBL/GenBank/DDBJ databases">
        <title>Draft genome sequence of Psathyrella aberdarensis IHI B618.</title>
        <authorList>
            <person name="Buettner E."/>
            <person name="Kellner H."/>
        </authorList>
    </citation>
    <scope>NUCLEOTIDE SEQUENCE [LARGE SCALE GENOMIC DNA]</scope>
    <source>
        <strain evidence="2 3">IHI B618</strain>
    </source>
</reference>
<feature type="compositionally biased region" description="Low complexity" evidence="1">
    <location>
        <begin position="297"/>
        <end position="307"/>
    </location>
</feature>
<keyword evidence="3" id="KW-1185">Reference proteome</keyword>
<dbReference type="STRING" id="2316362.A0A4Q2DKS9"/>
<gene>
    <name evidence="2" type="ORF">EST38_g6018</name>
</gene>
<dbReference type="Gene3D" id="3.30.710.10">
    <property type="entry name" value="Potassium Channel Kv1.1, Chain A"/>
    <property type="match status" value="1"/>
</dbReference>
<organism evidence="2 3">
    <name type="scientific">Candolleomyces aberdarensis</name>
    <dbReference type="NCBI Taxonomy" id="2316362"/>
    <lineage>
        <taxon>Eukaryota</taxon>
        <taxon>Fungi</taxon>
        <taxon>Dikarya</taxon>
        <taxon>Basidiomycota</taxon>
        <taxon>Agaricomycotina</taxon>
        <taxon>Agaricomycetes</taxon>
        <taxon>Agaricomycetidae</taxon>
        <taxon>Agaricales</taxon>
        <taxon>Agaricineae</taxon>
        <taxon>Psathyrellaceae</taxon>
        <taxon>Candolleomyces</taxon>
    </lineage>
</organism>
<proteinExistence type="predicted"/>
<name>A0A4Q2DKS9_9AGAR</name>
<dbReference type="Proteomes" id="UP000290288">
    <property type="component" value="Unassembled WGS sequence"/>
</dbReference>
<dbReference type="InterPro" id="IPR011333">
    <property type="entry name" value="SKP1/BTB/POZ_sf"/>
</dbReference>
<evidence type="ECO:0000313" key="3">
    <source>
        <dbReference type="Proteomes" id="UP000290288"/>
    </source>
</evidence>
<evidence type="ECO:0008006" key="4">
    <source>
        <dbReference type="Google" id="ProtNLM"/>
    </source>
</evidence>
<evidence type="ECO:0000313" key="2">
    <source>
        <dbReference type="EMBL" id="RXW19836.1"/>
    </source>
</evidence>